<dbReference type="GO" id="GO:0016874">
    <property type="term" value="F:ligase activity"/>
    <property type="evidence" value="ECO:0007669"/>
    <property type="project" value="UniProtKB-KW"/>
</dbReference>
<dbReference type="InterPro" id="IPR005482">
    <property type="entry name" value="Biotin_COase_C"/>
</dbReference>
<sequence>MNNRIEKLLIANRGEIAIRIARGARELGIATVAIHSSDDARALHLRSADEVVELSGNGPAAYLDIAGVVEAAVAHRCDAVHPGYGLLSENADFARACADAGIRFVGPPPEALERFSDKLHAKKLAETVGVSTLEGIDHADVGQALALLATGPVMVKAVAGGGGRGIRLVRDAGDLESAMNACAVEAEAAFGSGAVIVERFVERARHIEVQVVADAGGHVATIGTRDCTLQRRNQKLVEIAPAPALAFDLEARIVAAAHHLIAAAPYSGLATVEFLVDCDAAPGDRHAFAFIEVNPRIQVEHTVTEEVFGVDLVKASLLIACGARLVDLGLDQDPTPRGCAIQLRINAESIDAVGNIRPAGGAITAYDVPGGPGVRVDGAGYVGYAVNPRFDSLVAKLIVHDADFAAATQRARYALADFRIEGAENNLALLAALLDRPEFAASTIDTRWFERTLPDMMAIAEVRVEQDFGVIVQAPPAARPAAPAGTVAIPAPLTGLLVSVNVDPGDAVRAGQPLAMMEALKMQHVVNAEFSGLVRAIVATPGEIFGEGMPLLFLEPAEIGESETVESTEIDLDARRPDLAELDARIALTLDEHRPEAVARRRRSGQRTARENLSDLFDPDSFIEYGGLAIASGRRGTVEDLMRETPGDGLVTGIGTVNAAEFGEERAKCAALAYDFTVIAGTQGRMNHAKTDRLLSIVRDLEIPLVFYTEGGGGRPSDGSEGRRSTGLAGPSFHDLAALSGLVPRIGIASGRCFAGNAVMLGCCDIIIATEGANIGLGGPAMIEGGGLGTFAPEAIGPTDVMRANGVIDVVSIDEAAATTAAKHILGYFQGRSSQVEYADQRLLRHVVPENRLRVFDIRAAIELIADDRSWTELRPEFGSGMITGFLRVDGRPLGLIANDCRRLSGAMDADGCSKATDFLKLCDRVGLPVLSLCDTPGFMVGPEAEKTGTVRKGAYMFTVAASLRVPMFTIVVRKGYGLGAMAMAGGSLHASAFTIAWPTGELGGMGLEGAVRLGHRRELEAIADPVAREARFQEQVAALYSSGKAVAAAQFIDIDAVIDPADTRAWLKRGLDTAAARKCQGRPI</sequence>
<dbReference type="CDD" id="cd06850">
    <property type="entry name" value="biotinyl_domain"/>
    <property type="match status" value="1"/>
</dbReference>
<dbReference type="Pfam" id="PF00364">
    <property type="entry name" value="Biotin_lipoyl"/>
    <property type="match status" value="1"/>
</dbReference>
<dbReference type="InterPro" id="IPR029045">
    <property type="entry name" value="ClpP/crotonase-like_dom_sf"/>
</dbReference>
<dbReference type="SUPFAM" id="SSF51230">
    <property type="entry name" value="Single hybrid motif"/>
    <property type="match status" value="1"/>
</dbReference>
<evidence type="ECO:0000259" key="7">
    <source>
        <dbReference type="PROSITE" id="PS50975"/>
    </source>
</evidence>
<dbReference type="Gene3D" id="3.30.470.20">
    <property type="entry name" value="ATP-grasp fold, B domain"/>
    <property type="match status" value="1"/>
</dbReference>
<dbReference type="PROSITE" id="PS50979">
    <property type="entry name" value="BC"/>
    <property type="match status" value="1"/>
</dbReference>
<dbReference type="Pfam" id="PF02786">
    <property type="entry name" value="CPSase_L_D2"/>
    <property type="match status" value="1"/>
</dbReference>
<keyword evidence="3 5" id="KW-0547">Nucleotide-binding</keyword>
<dbReference type="PANTHER" id="PTHR48095:SF5">
    <property type="entry name" value="BLL7292 PROTEIN"/>
    <property type="match status" value="1"/>
</dbReference>
<evidence type="ECO:0000256" key="1">
    <source>
        <dbReference type="ARBA" id="ARBA00001953"/>
    </source>
</evidence>
<evidence type="ECO:0000259" key="6">
    <source>
        <dbReference type="PROSITE" id="PS50968"/>
    </source>
</evidence>
<evidence type="ECO:0000256" key="3">
    <source>
        <dbReference type="ARBA" id="ARBA00022741"/>
    </source>
</evidence>
<dbReference type="Pfam" id="PF00289">
    <property type="entry name" value="Biotin_carb_N"/>
    <property type="match status" value="1"/>
</dbReference>
<dbReference type="PANTHER" id="PTHR48095">
    <property type="entry name" value="PYRUVATE CARBOXYLASE SUBUNIT A"/>
    <property type="match status" value="1"/>
</dbReference>
<evidence type="ECO:0000256" key="5">
    <source>
        <dbReference type="PROSITE-ProRule" id="PRU00409"/>
    </source>
</evidence>
<feature type="domain" description="ATP-grasp" evidence="7">
    <location>
        <begin position="122"/>
        <end position="321"/>
    </location>
</feature>
<dbReference type="SMART" id="SM00878">
    <property type="entry name" value="Biotin_carb_C"/>
    <property type="match status" value="1"/>
</dbReference>
<dbReference type="InterPro" id="IPR051602">
    <property type="entry name" value="ACC_Biotin_Carboxylase"/>
</dbReference>
<dbReference type="InterPro" id="IPR034733">
    <property type="entry name" value="AcCoA_carboxyl_beta"/>
</dbReference>
<dbReference type="GO" id="GO:0005524">
    <property type="term" value="F:ATP binding"/>
    <property type="evidence" value="ECO:0007669"/>
    <property type="project" value="UniProtKB-UniRule"/>
</dbReference>
<dbReference type="AlphaFoldDB" id="A0A0A7PGQ5"/>
<dbReference type="InterPro" id="IPR016185">
    <property type="entry name" value="PreATP-grasp_dom_sf"/>
</dbReference>
<evidence type="ECO:0000256" key="4">
    <source>
        <dbReference type="ARBA" id="ARBA00022840"/>
    </source>
</evidence>
<name>A0A0A7PGQ5_9SPHN</name>
<dbReference type="SUPFAM" id="SSF56059">
    <property type="entry name" value="Glutathione synthetase ATP-binding domain-like"/>
    <property type="match status" value="1"/>
</dbReference>
<dbReference type="SUPFAM" id="SSF52440">
    <property type="entry name" value="PreATP-grasp domain"/>
    <property type="match status" value="1"/>
</dbReference>
<proteinExistence type="predicted"/>
<evidence type="ECO:0000256" key="2">
    <source>
        <dbReference type="ARBA" id="ARBA00022598"/>
    </source>
</evidence>
<feature type="domain" description="CoA carboxyltransferase C-terminal" evidence="9">
    <location>
        <begin position="835"/>
        <end position="1085"/>
    </location>
</feature>
<dbReference type="EMBL" id="CP009122">
    <property type="protein sequence ID" value="AJA09281.1"/>
    <property type="molecule type" value="Genomic_DNA"/>
</dbReference>
<dbReference type="Pfam" id="PF01039">
    <property type="entry name" value="Carboxyl_trans"/>
    <property type="match status" value="1"/>
</dbReference>
<dbReference type="InterPro" id="IPR011053">
    <property type="entry name" value="Single_hybrid_motif"/>
</dbReference>
<dbReference type="InterPro" id="IPR000089">
    <property type="entry name" value="Biotin_lipoyl"/>
</dbReference>
<dbReference type="Proteomes" id="UP000030907">
    <property type="component" value="Chromosome"/>
</dbReference>
<keyword evidence="2" id="KW-0436">Ligase</keyword>
<feature type="domain" description="Biotin carboxylation" evidence="8">
    <location>
        <begin position="4"/>
        <end position="454"/>
    </location>
</feature>
<dbReference type="PROSITE" id="PS00867">
    <property type="entry name" value="CPSASE_2"/>
    <property type="match status" value="1"/>
</dbReference>
<dbReference type="InterPro" id="IPR011761">
    <property type="entry name" value="ATP-grasp"/>
</dbReference>
<dbReference type="STRING" id="1515612.SKP52_11925"/>
<dbReference type="SUPFAM" id="SSF52096">
    <property type="entry name" value="ClpP/crotonase"/>
    <property type="match status" value="2"/>
</dbReference>
<evidence type="ECO:0000313" key="10">
    <source>
        <dbReference type="EMBL" id="AJA09281.1"/>
    </source>
</evidence>
<dbReference type="InterPro" id="IPR005481">
    <property type="entry name" value="BC-like_N"/>
</dbReference>
<dbReference type="RefSeq" id="WP_148309109.1">
    <property type="nucleotide sequence ID" value="NZ_CP009122.1"/>
</dbReference>
<dbReference type="GO" id="GO:0046872">
    <property type="term" value="F:metal ion binding"/>
    <property type="evidence" value="ECO:0007669"/>
    <property type="project" value="InterPro"/>
</dbReference>
<accession>A0A0A7PGQ5</accession>
<evidence type="ECO:0000259" key="9">
    <source>
        <dbReference type="PROSITE" id="PS50989"/>
    </source>
</evidence>
<dbReference type="PROSITE" id="PS50968">
    <property type="entry name" value="BIOTINYL_LIPOYL"/>
    <property type="match status" value="1"/>
</dbReference>
<keyword evidence="4 5" id="KW-0067">ATP-binding</keyword>
<reference evidence="10 11" key="1">
    <citation type="journal article" date="2015" name="Int. J. Syst. Evol. Microbiol.">
        <title>Description of Sphingopyxis fribergensis sp. nov. - a soil bacterium with the ability to degrade styrene and phenylacetic acid.</title>
        <authorList>
            <person name="Oelschlagel M."/>
            <person name="Ruckert C."/>
            <person name="Kalinowski J."/>
            <person name="Schmidt G."/>
            <person name="Schlomann M."/>
            <person name="Tischler D."/>
        </authorList>
    </citation>
    <scope>NUCLEOTIDE SEQUENCE [LARGE SCALE GENOMIC DNA]</scope>
    <source>
        <strain evidence="10 11">Kp5.2</strain>
    </source>
</reference>
<dbReference type="HOGENOM" id="CLU_009218_0_0_5"/>
<dbReference type="Pfam" id="PF02785">
    <property type="entry name" value="Biotin_carb_C"/>
    <property type="match status" value="1"/>
</dbReference>
<dbReference type="PROSITE" id="PS50989">
    <property type="entry name" value="COA_CT_CTER"/>
    <property type="match status" value="1"/>
</dbReference>
<dbReference type="OrthoDB" id="9803706at2"/>
<dbReference type="InterPro" id="IPR011763">
    <property type="entry name" value="COA_CT_C"/>
</dbReference>
<organism evidence="10 11">
    <name type="scientific">Sphingopyxis fribergensis</name>
    <dbReference type="NCBI Taxonomy" id="1515612"/>
    <lineage>
        <taxon>Bacteria</taxon>
        <taxon>Pseudomonadati</taxon>
        <taxon>Pseudomonadota</taxon>
        <taxon>Alphaproteobacteria</taxon>
        <taxon>Sphingomonadales</taxon>
        <taxon>Sphingomonadaceae</taxon>
        <taxon>Sphingopyxis</taxon>
    </lineage>
</organism>
<comment type="cofactor">
    <cofactor evidence="1">
        <name>biotin</name>
        <dbReference type="ChEBI" id="CHEBI:57586"/>
    </cofactor>
</comment>
<keyword evidence="11" id="KW-1185">Reference proteome</keyword>
<evidence type="ECO:0000259" key="8">
    <source>
        <dbReference type="PROSITE" id="PS50979"/>
    </source>
</evidence>
<dbReference type="InterPro" id="IPR011764">
    <property type="entry name" value="Biotin_carboxylation_dom"/>
</dbReference>
<dbReference type="KEGG" id="sphk:SKP52_11925"/>
<dbReference type="InterPro" id="IPR011054">
    <property type="entry name" value="Rudment_hybrid_motif"/>
</dbReference>
<dbReference type="Gene3D" id="3.90.226.10">
    <property type="entry name" value="2-enoyl-CoA Hydratase, Chain A, domain 1"/>
    <property type="match status" value="2"/>
</dbReference>
<dbReference type="PROSITE" id="PS50975">
    <property type="entry name" value="ATP_GRASP"/>
    <property type="match status" value="1"/>
</dbReference>
<gene>
    <name evidence="10" type="ORF">SKP52_11925</name>
</gene>
<dbReference type="Gene3D" id="2.40.50.100">
    <property type="match status" value="1"/>
</dbReference>
<dbReference type="InterPro" id="IPR005479">
    <property type="entry name" value="CPAse_ATP-bd"/>
</dbReference>
<evidence type="ECO:0000313" key="11">
    <source>
        <dbReference type="Proteomes" id="UP000030907"/>
    </source>
</evidence>
<feature type="domain" description="Lipoyl-binding" evidence="6">
    <location>
        <begin position="484"/>
        <end position="555"/>
    </location>
</feature>
<dbReference type="SUPFAM" id="SSF51246">
    <property type="entry name" value="Rudiment single hybrid motif"/>
    <property type="match status" value="1"/>
</dbReference>
<protein>
    <submittedName>
        <fullName evidence="10">Biotin carboxylase</fullName>
    </submittedName>
</protein>